<dbReference type="Proteomes" id="UP000314294">
    <property type="component" value="Unassembled WGS sequence"/>
</dbReference>
<sequence>MYKQVLLSGCRCIELDCWKGRTTEEEPVITHGFTMTTEISFKVTQEEESGGEISAAFLMYFFNLRTGERGILGKPTSRTSGFPVK</sequence>
<dbReference type="Pfam" id="PF00388">
    <property type="entry name" value="PI-PLC-X"/>
    <property type="match status" value="1"/>
</dbReference>
<reference evidence="2 3" key="1">
    <citation type="submission" date="2019-03" db="EMBL/GenBank/DDBJ databases">
        <title>First draft genome of Liparis tanakae, snailfish: a comprehensive survey of snailfish specific genes.</title>
        <authorList>
            <person name="Kim W."/>
            <person name="Song I."/>
            <person name="Jeong J.-H."/>
            <person name="Kim D."/>
            <person name="Kim S."/>
            <person name="Ryu S."/>
            <person name="Song J.Y."/>
            <person name="Lee S.K."/>
        </authorList>
    </citation>
    <scope>NUCLEOTIDE SEQUENCE [LARGE SCALE GENOMIC DNA]</scope>
    <source>
        <tissue evidence="2">Muscle</tissue>
    </source>
</reference>
<dbReference type="AlphaFoldDB" id="A0A4Z2E3N4"/>
<dbReference type="GO" id="GO:0005737">
    <property type="term" value="C:cytoplasm"/>
    <property type="evidence" value="ECO:0007669"/>
    <property type="project" value="TreeGrafter"/>
</dbReference>
<name>A0A4Z2E3N4_9TELE</name>
<proteinExistence type="predicted"/>
<dbReference type="Gene3D" id="3.20.20.190">
    <property type="entry name" value="Phosphatidylinositol (PI) phosphodiesterase"/>
    <property type="match status" value="1"/>
</dbReference>
<dbReference type="PANTHER" id="PTHR10336">
    <property type="entry name" value="PHOSPHOINOSITIDE-SPECIFIC PHOSPHOLIPASE C FAMILY PROTEIN"/>
    <property type="match status" value="1"/>
</dbReference>
<dbReference type="GO" id="GO:0004435">
    <property type="term" value="F:phosphatidylinositol-4,5-bisphosphate phospholipase C activity"/>
    <property type="evidence" value="ECO:0007669"/>
    <property type="project" value="TreeGrafter"/>
</dbReference>
<dbReference type="SUPFAM" id="SSF51695">
    <property type="entry name" value="PLC-like phosphodiesterases"/>
    <property type="match status" value="1"/>
</dbReference>
<dbReference type="InterPro" id="IPR001192">
    <property type="entry name" value="PI-PLC_fam"/>
</dbReference>
<gene>
    <name evidence="2" type="primary">Plcb1_5</name>
    <name evidence="2" type="ORF">EYF80_066902</name>
</gene>
<dbReference type="GO" id="GO:0048015">
    <property type="term" value="P:phosphatidylinositol-mediated signaling"/>
    <property type="evidence" value="ECO:0007669"/>
    <property type="project" value="TreeGrafter"/>
</dbReference>
<comment type="caution">
    <text evidence="2">The sequence shown here is derived from an EMBL/GenBank/DDBJ whole genome shotgun (WGS) entry which is preliminary data.</text>
</comment>
<dbReference type="GO" id="GO:0016607">
    <property type="term" value="C:nuclear speck"/>
    <property type="evidence" value="ECO:0007669"/>
    <property type="project" value="TreeGrafter"/>
</dbReference>
<dbReference type="InterPro" id="IPR017946">
    <property type="entry name" value="PLC-like_Pdiesterase_TIM-brl"/>
</dbReference>
<organism evidence="2 3">
    <name type="scientific">Liparis tanakae</name>
    <name type="common">Tanaka's snailfish</name>
    <dbReference type="NCBI Taxonomy" id="230148"/>
    <lineage>
        <taxon>Eukaryota</taxon>
        <taxon>Metazoa</taxon>
        <taxon>Chordata</taxon>
        <taxon>Craniata</taxon>
        <taxon>Vertebrata</taxon>
        <taxon>Euteleostomi</taxon>
        <taxon>Actinopterygii</taxon>
        <taxon>Neopterygii</taxon>
        <taxon>Teleostei</taxon>
        <taxon>Neoteleostei</taxon>
        <taxon>Acanthomorphata</taxon>
        <taxon>Eupercaria</taxon>
        <taxon>Perciformes</taxon>
        <taxon>Cottioidei</taxon>
        <taxon>Cottales</taxon>
        <taxon>Liparidae</taxon>
        <taxon>Liparis</taxon>
    </lineage>
</organism>
<evidence type="ECO:0000259" key="1">
    <source>
        <dbReference type="Pfam" id="PF00388"/>
    </source>
</evidence>
<accession>A0A4Z2E3N4</accession>
<keyword evidence="3" id="KW-1185">Reference proteome</keyword>
<dbReference type="PANTHER" id="PTHR10336:SF12">
    <property type="entry name" value="1-PHOSPHATIDYLINOSITOL 4,5-BISPHOSPHATE PHOSPHODIESTERASE BETA-1"/>
    <property type="match status" value="1"/>
</dbReference>
<evidence type="ECO:0000313" key="3">
    <source>
        <dbReference type="Proteomes" id="UP000314294"/>
    </source>
</evidence>
<evidence type="ECO:0000313" key="2">
    <source>
        <dbReference type="EMBL" id="TNN22982.1"/>
    </source>
</evidence>
<dbReference type="InterPro" id="IPR000909">
    <property type="entry name" value="PLipase_C_PInositol-sp_X_dom"/>
</dbReference>
<dbReference type="OrthoDB" id="269822at2759"/>
<protein>
    <submittedName>
        <fullName evidence="2">1-phosphatidylinositol 4,5-bisphosphate phosphodiesterase beta-1</fullName>
    </submittedName>
</protein>
<dbReference type="GO" id="GO:0051209">
    <property type="term" value="P:release of sequestered calcium ion into cytosol"/>
    <property type="evidence" value="ECO:0007669"/>
    <property type="project" value="TreeGrafter"/>
</dbReference>
<dbReference type="GO" id="GO:0005516">
    <property type="term" value="F:calmodulin binding"/>
    <property type="evidence" value="ECO:0007669"/>
    <property type="project" value="TreeGrafter"/>
</dbReference>
<dbReference type="EMBL" id="SRLO01020238">
    <property type="protein sequence ID" value="TNN22982.1"/>
    <property type="molecule type" value="Genomic_DNA"/>
</dbReference>
<dbReference type="GO" id="GO:0046488">
    <property type="term" value="P:phosphatidylinositol metabolic process"/>
    <property type="evidence" value="ECO:0007669"/>
    <property type="project" value="TreeGrafter"/>
</dbReference>
<feature type="domain" description="Phosphatidylinositol-specific phospholipase C X" evidence="1">
    <location>
        <begin position="1"/>
        <end position="43"/>
    </location>
</feature>
<dbReference type="GO" id="GO:0007613">
    <property type="term" value="P:memory"/>
    <property type="evidence" value="ECO:0007669"/>
    <property type="project" value="TreeGrafter"/>
</dbReference>
<dbReference type="PROSITE" id="PS50007">
    <property type="entry name" value="PIPLC_X_DOMAIN"/>
    <property type="match status" value="1"/>
</dbReference>
<dbReference type="GO" id="GO:0007186">
    <property type="term" value="P:G protein-coupled receptor signaling pathway"/>
    <property type="evidence" value="ECO:0007669"/>
    <property type="project" value="TreeGrafter"/>
</dbReference>